<dbReference type="AlphaFoldDB" id="A0A1I0NTK3"/>
<evidence type="ECO:0000313" key="3">
    <source>
        <dbReference type="Proteomes" id="UP000198518"/>
    </source>
</evidence>
<sequence length="133" mass="14465">MRDEDGWLAVTRRVVDRWFALGPTFYPLVLAVQAVGVESPAAIWVALAVVAVAAVTLVAFGPAHESDEAWWFGLSTAVAFWALAVAIERGLGYPVTSQLGPILAVWAASLTVAFGVVVRRRGRRTRAQDTFRR</sequence>
<evidence type="ECO:0000256" key="1">
    <source>
        <dbReference type="SAM" id="Phobius"/>
    </source>
</evidence>
<gene>
    <name evidence="2" type="ORF">SAMN04487945_1096</name>
</gene>
<feature type="transmembrane region" description="Helical" evidence="1">
    <location>
        <begin position="41"/>
        <end position="62"/>
    </location>
</feature>
<dbReference type="EMBL" id="FOJA01000001">
    <property type="protein sequence ID" value="SEW04242.1"/>
    <property type="molecule type" value="Genomic_DNA"/>
</dbReference>
<feature type="transmembrane region" description="Helical" evidence="1">
    <location>
        <begin position="18"/>
        <end position="35"/>
    </location>
</feature>
<keyword evidence="1" id="KW-1133">Transmembrane helix</keyword>
<keyword evidence="1" id="KW-0472">Membrane</keyword>
<feature type="transmembrane region" description="Helical" evidence="1">
    <location>
        <begin position="69"/>
        <end position="87"/>
    </location>
</feature>
<keyword evidence="3" id="KW-1185">Reference proteome</keyword>
<organism evidence="2 3">
    <name type="scientific">Halobacterium jilantaiense</name>
    <dbReference type="NCBI Taxonomy" id="355548"/>
    <lineage>
        <taxon>Archaea</taxon>
        <taxon>Methanobacteriati</taxon>
        <taxon>Methanobacteriota</taxon>
        <taxon>Stenosarchaea group</taxon>
        <taxon>Halobacteria</taxon>
        <taxon>Halobacteriales</taxon>
        <taxon>Halobacteriaceae</taxon>
        <taxon>Halobacterium</taxon>
    </lineage>
</organism>
<reference evidence="2 3" key="1">
    <citation type="submission" date="2016-10" db="EMBL/GenBank/DDBJ databases">
        <authorList>
            <person name="de Groot N.N."/>
        </authorList>
    </citation>
    <scope>NUCLEOTIDE SEQUENCE [LARGE SCALE GENOMIC DNA]</scope>
    <source>
        <strain evidence="2 3">CGMCC 1.5337</strain>
    </source>
</reference>
<proteinExistence type="predicted"/>
<evidence type="ECO:0000313" key="2">
    <source>
        <dbReference type="EMBL" id="SEW04242.1"/>
    </source>
</evidence>
<accession>A0A1I0NTK3</accession>
<keyword evidence="1" id="KW-0812">Transmembrane</keyword>
<name>A0A1I0NTK3_9EURY</name>
<dbReference type="STRING" id="355548.SAMN04487945_1096"/>
<feature type="transmembrane region" description="Helical" evidence="1">
    <location>
        <begin position="99"/>
        <end position="118"/>
    </location>
</feature>
<protein>
    <submittedName>
        <fullName evidence="2">Uncharacterized protein</fullName>
    </submittedName>
</protein>
<dbReference type="Proteomes" id="UP000198518">
    <property type="component" value="Unassembled WGS sequence"/>
</dbReference>